<feature type="region of interest" description="Disordered" evidence="2">
    <location>
        <begin position="19"/>
        <end position="38"/>
    </location>
</feature>
<dbReference type="InterPro" id="IPR000620">
    <property type="entry name" value="EamA_dom"/>
</dbReference>
<dbReference type="KEGG" id="amog:QRX60_14085"/>
<feature type="transmembrane region" description="Helical" evidence="3">
    <location>
        <begin position="45"/>
        <end position="66"/>
    </location>
</feature>
<evidence type="ECO:0000313" key="6">
    <source>
        <dbReference type="Proteomes" id="UP001239397"/>
    </source>
</evidence>
<sequence>MTWAVRPGRRLGRRPAAGAVLPTVSGSGNDGRPPTTGEMPMLRGVLPLTGFAALTAALDVFAGNQLEQLRPATVAAVSFTLAAVFFLVFALLRDGVAATFRPLRELRRDVVMINVTTAATWLSMLFALRYLEPAVVNVVGIALGPVLTLAFTPLLRRGTAILRAEAWVAVGIGVLIGLLVWGSLTGHSGLDRTPGETLAGVALVLVTGVGSVTNVIYSKRLSDAALPPRRVLAVRFFLILAMTWALVAVDDAPGLGATAGPSALIALLGVALPLYLLQVGIRRTEPITASILLTLSPLFAYVLQLADHRLTPSVLTLGCVAGIVALVSAGTVARLRHDREAAAAESVATV</sequence>
<keyword evidence="3" id="KW-0472">Membrane</keyword>
<evidence type="ECO:0000256" key="1">
    <source>
        <dbReference type="ARBA" id="ARBA00007362"/>
    </source>
</evidence>
<comment type="similarity">
    <text evidence="1">Belongs to the EamA transporter family.</text>
</comment>
<reference evidence="5 6" key="1">
    <citation type="submission" date="2023-06" db="EMBL/GenBank/DDBJ databases">
        <authorList>
            <person name="Oyuntsetseg B."/>
            <person name="Kim S.B."/>
        </authorList>
    </citation>
    <scope>NUCLEOTIDE SEQUENCE [LARGE SCALE GENOMIC DNA]</scope>
    <source>
        <strain evidence="5 6">4-36</strain>
    </source>
</reference>
<feature type="transmembrane region" description="Helical" evidence="3">
    <location>
        <begin position="289"/>
        <end position="306"/>
    </location>
</feature>
<dbReference type="RefSeq" id="WP_286001229.1">
    <property type="nucleotide sequence ID" value="NZ_CP127295.1"/>
</dbReference>
<organism evidence="5 6">
    <name type="scientific">Amycolatopsis mongoliensis</name>
    <dbReference type="NCBI Taxonomy" id="715475"/>
    <lineage>
        <taxon>Bacteria</taxon>
        <taxon>Bacillati</taxon>
        <taxon>Actinomycetota</taxon>
        <taxon>Actinomycetes</taxon>
        <taxon>Pseudonocardiales</taxon>
        <taxon>Pseudonocardiaceae</taxon>
        <taxon>Amycolatopsis</taxon>
    </lineage>
</organism>
<dbReference type="GO" id="GO:0016020">
    <property type="term" value="C:membrane"/>
    <property type="evidence" value="ECO:0007669"/>
    <property type="project" value="InterPro"/>
</dbReference>
<feature type="transmembrane region" description="Helical" evidence="3">
    <location>
        <begin position="134"/>
        <end position="155"/>
    </location>
</feature>
<dbReference type="EMBL" id="CP127295">
    <property type="protein sequence ID" value="WIY04914.1"/>
    <property type="molecule type" value="Genomic_DNA"/>
</dbReference>
<feature type="transmembrane region" description="Helical" evidence="3">
    <location>
        <begin position="255"/>
        <end position="277"/>
    </location>
</feature>
<gene>
    <name evidence="5" type="ORF">QRX60_14085</name>
</gene>
<evidence type="ECO:0000313" key="5">
    <source>
        <dbReference type="EMBL" id="WIY04914.1"/>
    </source>
</evidence>
<proteinExistence type="inferred from homology"/>
<dbReference type="Pfam" id="PF00892">
    <property type="entry name" value="EamA"/>
    <property type="match status" value="1"/>
</dbReference>
<feature type="transmembrane region" description="Helical" evidence="3">
    <location>
        <begin position="230"/>
        <end position="249"/>
    </location>
</feature>
<dbReference type="AlphaFoldDB" id="A0A9Y2JWI1"/>
<feature type="transmembrane region" description="Helical" evidence="3">
    <location>
        <begin position="72"/>
        <end position="91"/>
    </location>
</feature>
<feature type="domain" description="EamA" evidence="4">
    <location>
        <begin position="199"/>
        <end position="320"/>
    </location>
</feature>
<evidence type="ECO:0000259" key="4">
    <source>
        <dbReference type="Pfam" id="PF00892"/>
    </source>
</evidence>
<keyword evidence="3" id="KW-1133">Transmembrane helix</keyword>
<feature type="transmembrane region" description="Helical" evidence="3">
    <location>
        <begin position="167"/>
        <end position="186"/>
    </location>
</feature>
<keyword evidence="6" id="KW-1185">Reference proteome</keyword>
<protein>
    <submittedName>
        <fullName evidence="5">EamA family transporter</fullName>
    </submittedName>
</protein>
<evidence type="ECO:0000256" key="3">
    <source>
        <dbReference type="SAM" id="Phobius"/>
    </source>
</evidence>
<evidence type="ECO:0000256" key="2">
    <source>
        <dbReference type="SAM" id="MobiDB-lite"/>
    </source>
</evidence>
<feature type="transmembrane region" description="Helical" evidence="3">
    <location>
        <begin position="111"/>
        <end position="128"/>
    </location>
</feature>
<accession>A0A9Y2JWI1</accession>
<keyword evidence="3" id="KW-0812">Transmembrane</keyword>
<name>A0A9Y2JWI1_9PSEU</name>
<feature type="transmembrane region" description="Helical" evidence="3">
    <location>
        <begin position="198"/>
        <end position="218"/>
    </location>
</feature>
<dbReference type="Proteomes" id="UP001239397">
    <property type="component" value="Chromosome"/>
</dbReference>
<feature type="transmembrane region" description="Helical" evidence="3">
    <location>
        <begin position="312"/>
        <end position="333"/>
    </location>
</feature>